<gene>
    <name evidence="3" type="ORF">B6F84_13725</name>
</gene>
<evidence type="ECO:0000313" key="4">
    <source>
        <dbReference type="Proteomes" id="UP000193404"/>
    </source>
</evidence>
<feature type="compositionally biased region" description="Basic and acidic residues" evidence="2">
    <location>
        <begin position="175"/>
        <end position="196"/>
    </location>
</feature>
<organism evidence="3 4">
    <name type="scientific">Acidianus manzaensis</name>
    <dbReference type="NCBI Taxonomy" id="282676"/>
    <lineage>
        <taxon>Archaea</taxon>
        <taxon>Thermoproteota</taxon>
        <taxon>Thermoprotei</taxon>
        <taxon>Sulfolobales</taxon>
        <taxon>Sulfolobaceae</taxon>
        <taxon>Acidianus</taxon>
    </lineage>
</organism>
<evidence type="ECO:0000256" key="2">
    <source>
        <dbReference type="SAM" id="MobiDB-lite"/>
    </source>
</evidence>
<feature type="region of interest" description="Disordered" evidence="2">
    <location>
        <begin position="173"/>
        <end position="196"/>
    </location>
</feature>
<keyword evidence="4" id="KW-1185">Reference proteome</keyword>
<sequence>MGIFDVFKKDGAKNVLKNVKLDEIKKEITYLELQQKKLEAQRDELEKEATKLFQDSIGKSESTKRLNATKIKNIKDRIADIEKDLKEVNLRLGVLYKIERLKEKAEKTYNSKVWDQLINNVSEETLEKWLSDQKVSDEEILNKLRGIYNAQSPEVEGEELSSDEKEILEAMNAVEKGEKKPEDATKEVTTKKEEEN</sequence>
<reference evidence="3 4" key="1">
    <citation type="submission" date="2017-03" db="EMBL/GenBank/DDBJ databases">
        <title>Sulfur activation and transportation mechanism of thermophilic Archaea Acidianus manzaensis YN-25.</title>
        <authorList>
            <person name="Ma Y."/>
            <person name="Yang Y."/>
            <person name="Xia J."/>
        </authorList>
    </citation>
    <scope>NUCLEOTIDE SEQUENCE [LARGE SCALE GENOMIC DNA]</scope>
    <source>
        <strain evidence="3 4">YN-25</strain>
    </source>
</reference>
<dbReference type="OrthoDB" id="377637at2157"/>
<evidence type="ECO:0000256" key="1">
    <source>
        <dbReference type="SAM" id="Coils"/>
    </source>
</evidence>
<dbReference type="Proteomes" id="UP000193404">
    <property type="component" value="Chromosome"/>
</dbReference>
<dbReference type="GeneID" id="41591999"/>
<evidence type="ECO:0000313" key="3">
    <source>
        <dbReference type="EMBL" id="ARM76972.1"/>
    </source>
</evidence>
<dbReference type="AlphaFoldDB" id="A0A1W6K3F5"/>
<keyword evidence="1" id="KW-0175">Coiled coil</keyword>
<dbReference type="RefSeq" id="WP_148692765.1">
    <property type="nucleotide sequence ID" value="NZ_CP020477.1"/>
</dbReference>
<dbReference type="KEGG" id="aman:B6F84_13725"/>
<dbReference type="STRING" id="282676.B6F84_13725"/>
<dbReference type="EMBL" id="CP020477">
    <property type="protein sequence ID" value="ARM76972.1"/>
    <property type="molecule type" value="Genomic_DNA"/>
</dbReference>
<name>A0A1W6K3F5_9CREN</name>
<proteinExistence type="predicted"/>
<accession>A0A1W6K3F5</accession>
<protein>
    <recommendedName>
        <fullName evidence="5">Chromosome assembly protein</fullName>
    </recommendedName>
</protein>
<feature type="coiled-coil region" evidence="1">
    <location>
        <begin position="21"/>
        <end position="91"/>
    </location>
</feature>
<evidence type="ECO:0008006" key="5">
    <source>
        <dbReference type="Google" id="ProtNLM"/>
    </source>
</evidence>